<keyword evidence="1" id="KW-0678">Repressor</keyword>
<dbReference type="PANTHER" id="PTHR30204">
    <property type="entry name" value="REDOX-CYCLING DRUG-SENSING TRANSCRIPTIONAL ACTIVATOR SOXR"/>
    <property type="match status" value="1"/>
</dbReference>
<keyword evidence="4" id="KW-0804">Transcription</keyword>
<dbReference type="GO" id="GO:0003677">
    <property type="term" value="F:DNA binding"/>
    <property type="evidence" value="ECO:0007669"/>
    <property type="project" value="UniProtKB-KW"/>
</dbReference>
<dbReference type="PROSITE" id="PS50937">
    <property type="entry name" value="HTH_MERR_2"/>
    <property type="match status" value="1"/>
</dbReference>
<dbReference type="Proteomes" id="UP000176424">
    <property type="component" value="Unassembled WGS sequence"/>
</dbReference>
<comment type="caution">
    <text evidence="6">The sequence shown here is derived from an EMBL/GenBank/DDBJ whole genome shotgun (WGS) entry which is preliminary data.</text>
</comment>
<dbReference type="EMBL" id="MEXR01000003">
    <property type="protein sequence ID" value="OGD10586.1"/>
    <property type="molecule type" value="Genomic_DNA"/>
</dbReference>
<evidence type="ECO:0000256" key="3">
    <source>
        <dbReference type="ARBA" id="ARBA00023125"/>
    </source>
</evidence>
<dbReference type="Pfam" id="PF13411">
    <property type="entry name" value="MerR_1"/>
    <property type="match status" value="1"/>
</dbReference>
<evidence type="ECO:0000313" key="6">
    <source>
        <dbReference type="EMBL" id="OGD10586.1"/>
    </source>
</evidence>
<dbReference type="InterPro" id="IPR029442">
    <property type="entry name" value="GyrI-like"/>
</dbReference>
<dbReference type="SMART" id="SM00871">
    <property type="entry name" value="AraC_E_bind"/>
    <property type="match status" value="1"/>
</dbReference>
<keyword evidence="3" id="KW-0238">DNA-binding</keyword>
<dbReference type="GO" id="GO:0003700">
    <property type="term" value="F:DNA-binding transcription factor activity"/>
    <property type="evidence" value="ECO:0007669"/>
    <property type="project" value="InterPro"/>
</dbReference>
<sequence length="278" mass="32100">MDNLITAGELAKLASTTKRTILFYDEKGVLKPVKVNSANYRYYQESQILDYQRILLLSTLGVSLDEMKKKLLESGDLGKLFDDKKELIEKEIKLLEFNLHNLTKFQANLKANGTMVNPEIKVIPPFDIYFIEKEGSYAKIGQYCEELSEMFENKGKNFTSLAIFEEQGYRPKKSRLKIGALATKGTKVKEEFKDVVKYMVFDPGKVLTYTHNGSGSLLSLFWKELEKYCELNKIKVRKNVPDFEIYRKVNTDPTKQFFEIYLPIEQRVSVLVSQHNSA</sequence>
<evidence type="ECO:0000256" key="2">
    <source>
        <dbReference type="ARBA" id="ARBA00023015"/>
    </source>
</evidence>
<accession>A0A1F4ZXM6</accession>
<gene>
    <name evidence="6" type="ORF">A2397_01260</name>
</gene>
<dbReference type="Gene3D" id="1.10.1660.10">
    <property type="match status" value="1"/>
</dbReference>
<name>A0A1F4ZXM6_9BACT</name>
<protein>
    <recommendedName>
        <fullName evidence="5">HTH merR-type domain-containing protein</fullName>
    </recommendedName>
</protein>
<dbReference type="Gene3D" id="3.20.80.10">
    <property type="entry name" value="Regulatory factor, effector binding domain"/>
    <property type="match status" value="1"/>
</dbReference>
<feature type="domain" description="HTH merR-type" evidence="5">
    <location>
        <begin position="4"/>
        <end position="73"/>
    </location>
</feature>
<dbReference type="SUPFAM" id="SSF46955">
    <property type="entry name" value="Putative DNA-binding domain"/>
    <property type="match status" value="1"/>
</dbReference>
<evidence type="ECO:0000256" key="1">
    <source>
        <dbReference type="ARBA" id="ARBA00022491"/>
    </source>
</evidence>
<dbReference type="InterPro" id="IPR009061">
    <property type="entry name" value="DNA-bd_dom_put_sf"/>
</dbReference>
<evidence type="ECO:0000256" key="4">
    <source>
        <dbReference type="ARBA" id="ARBA00023163"/>
    </source>
</evidence>
<dbReference type="InterPro" id="IPR047057">
    <property type="entry name" value="MerR_fam"/>
</dbReference>
<dbReference type="InterPro" id="IPR010499">
    <property type="entry name" value="AraC_E-bd"/>
</dbReference>
<organism evidence="6 7">
    <name type="scientific">Candidatus Amesbacteria bacterium RIFOXYB1_FULL_44_23</name>
    <dbReference type="NCBI Taxonomy" id="1797263"/>
    <lineage>
        <taxon>Bacteria</taxon>
        <taxon>Candidatus Amesiibacteriota</taxon>
    </lineage>
</organism>
<dbReference type="CDD" id="cd01106">
    <property type="entry name" value="HTH_TipAL-Mta"/>
    <property type="match status" value="1"/>
</dbReference>
<evidence type="ECO:0000313" key="7">
    <source>
        <dbReference type="Proteomes" id="UP000176424"/>
    </source>
</evidence>
<evidence type="ECO:0000259" key="5">
    <source>
        <dbReference type="PROSITE" id="PS50937"/>
    </source>
</evidence>
<dbReference type="SUPFAM" id="SSF55136">
    <property type="entry name" value="Probable bacterial effector-binding domain"/>
    <property type="match status" value="1"/>
</dbReference>
<dbReference type="STRING" id="1797263.A2397_01260"/>
<dbReference type="InterPro" id="IPR000551">
    <property type="entry name" value="MerR-type_HTH_dom"/>
</dbReference>
<dbReference type="InterPro" id="IPR011256">
    <property type="entry name" value="Reg_factor_effector_dom_sf"/>
</dbReference>
<dbReference type="AlphaFoldDB" id="A0A1F4ZXM6"/>
<dbReference type="SMART" id="SM00422">
    <property type="entry name" value="HTH_MERR"/>
    <property type="match status" value="1"/>
</dbReference>
<keyword evidence="2" id="KW-0805">Transcription regulation</keyword>
<dbReference type="PANTHER" id="PTHR30204:SF69">
    <property type="entry name" value="MERR-FAMILY TRANSCRIPTIONAL REGULATOR"/>
    <property type="match status" value="1"/>
</dbReference>
<reference evidence="6 7" key="1">
    <citation type="journal article" date="2016" name="Nat. Commun.">
        <title>Thousands of microbial genomes shed light on interconnected biogeochemical processes in an aquifer system.</title>
        <authorList>
            <person name="Anantharaman K."/>
            <person name="Brown C.T."/>
            <person name="Hug L.A."/>
            <person name="Sharon I."/>
            <person name="Castelle C.J."/>
            <person name="Probst A.J."/>
            <person name="Thomas B.C."/>
            <person name="Singh A."/>
            <person name="Wilkins M.J."/>
            <person name="Karaoz U."/>
            <person name="Brodie E.L."/>
            <person name="Williams K.H."/>
            <person name="Hubbard S.S."/>
            <person name="Banfield J.F."/>
        </authorList>
    </citation>
    <scope>NUCLEOTIDE SEQUENCE [LARGE SCALE GENOMIC DNA]</scope>
</reference>
<proteinExistence type="predicted"/>
<dbReference type="Pfam" id="PF06445">
    <property type="entry name" value="GyrI-like"/>
    <property type="match status" value="1"/>
</dbReference>